<dbReference type="EMBL" id="AVOT02002715">
    <property type="protein sequence ID" value="MBW0471283.1"/>
    <property type="molecule type" value="Genomic_DNA"/>
</dbReference>
<dbReference type="Proteomes" id="UP000765509">
    <property type="component" value="Unassembled WGS sequence"/>
</dbReference>
<evidence type="ECO:0000313" key="2">
    <source>
        <dbReference type="EMBL" id="MBW0471283.1"/>
    </source>
</evidence>
<accession>A0A9Q3BUF4</accession>
<comment type="caution">
    <text evidence="2">The sequence shown here is derived from an EMBL/GenBank/DDBJ whole genome shotgun (WGS) entry which is preliminary data.</text>
</comment>
<feature type="compositionally biased region" description="Acidic residues" evidence="1">
    <location>
        <begin position="123"/>
        <end position="132"/>
    </location>
</feature>
<protein>
    <submittedName>
        <fullName evidence="2">Uncharacterized protein</fullName>
    </submittedName>
</protein>
<feature type="compositionally biased region" description="Basic and acidic residues" evidence="1">
    <location>
        <begin position="68"/>
        <end position="77"/>
    </location>
</feature>
<gene>
    <name evidence="2" type="ORF">O181_010998</name>
</gene>
<keyword evidence="3" id="KW-1185">Reference proteome</keyword>
<evidence type="ECO:0000256" key="1">
    <source>
        <dbReference type="SAM" id="MobiDB-lite"/>
    </source>
</evidence>
<name>A0A9Q3BUF4_9BASI</name>
<feature type="compositionally biased region" description="Basic and acidic residues" evidence="1">
    <location>
        <begin position="106"/>
        <end position="122"/>
    </location>
</feature>
<organism evidence="2 3">
    <name type="scientific">Austropuccinia psidii MF-1</name>
    <dbReference type="NCBI Taxonomy" id="1389203"/>
    <lineage>
        <taxon>Eukaryota</taxon>
        <taxon>Fungi</taxon>
        <taxon>Dikarya</taxon>
        <taxon>Basidiomycota</taxon>
        <taxon>Pucciniomycotina</taxon>
        <taxon>Pucciniomycetes</taxon>
        <taxon>Pucciniales</taxon>
        <taxon>Sphaerophragmiaceae</taxon>
        <taxon>Austropuccinia</taxon>
    </lineage>
</organism>
<feature type="region of interest" description="Disordered" evidence="1">
    <location>
        <begin position="100"/>
        <end position="135"/>
    </location>
</feature>
<proteinExistence type="predicted"/>
<evidence type="ECO:0000313" key="3">
    <source>
        <dbReference type="Proteomes" id="UP000765509"/>
    </source>
</evidence>
<dbReference type="AlphaFoldDB" id="A0A9Q3BUF4"/>
<sequence>MSETMVHEIISVNCCGELENAIRSRFIEACSTEDYINDMQDITTRNKIGRNWYKPPIDNKTGRKPISRKNEPQDKAPLKFHKCGSTFNLANTCPKRTRINEIPIGKAEDTKETDDVSAHESDSEPSEEEELPDQLSIENIKKKEITFIREVRNINEEKFVSDQLIESKIGPESTLELKEDLIKILFQYREAFSSDNEPLAAIKVHEVEISYPSLLRRPAYPASPRAREALEAHINELLKLGVLRKVGHNEEVEGTTPVIITWHNDK</sequence>
<feature type="region of interest" description="Disordered" evidence="1">
    <location>
        <begin position="53"/>
        <end position="77"/>
    </location>
</feature>
<reference evidence="2" key="1">
    <citation type="submission" date="2021-03" db="EMBL/GenBank/DDBJ databases">
        <title>Draft genome sequence of rust myrtle Austropuccinia psidii MF-1, a brazilian biotype.</title>
        <authorList>
            <person name="Quecine M.C."/>
            <person name="Pachon D.M.R."/>
            <person name="Bonatelli M.L."/>
            <person name="Correr F.H."/>
            <person name="Franceschini L.M."/>
            <person name="Leite T.F."/>
            <person name="Margarido G.R.A."/>
            <person name="Almeida C.A."/>
            <person name="Ferrarezi J.A."/>
            <person name="Labate C.A."/>
        </authorList>
    </citation>
    <scope>NUCLEOTIDE SEQUENCE</scope>
    <source>
        <strain evidence="2">MF-1</strain>
    </source>
</reference>